<dbReference type="FunFam" id="2.170.120.12:FF:000003">
    <property type="entry name" value="Dna-directed rna polymerases i and iii subunit"/>
    <property type="match status" value="1"/>
</dbReference>
<feature type="domain" description="DNA-directed RNA polymerase RpoA/D/Rpb3-type" evidence="8">
    <location>
        <begin position="63"/>
        <end position="284"/>
    </location>
</feature>
<dbReference type="AlphaFoldDB" id="A0A9N9A5H6"/>
<keyword evidence="4" id="KW-0804">Transcription</keyword>
<evidence type="ECO:0000256" key="3">
    <source>
        <dbReference type="ARBA" id="ARBA00022478"/>
    </source>
</evidence>
<feature type="coiled-coil region" evidence="7">
    <location>
        <begin position="275"/>
        <end position="302"/>
    </location>
</feature>
<proteinExistence type="inferred from homology"/>
<dbReference type="PANTHER" id="PTHR11800">
    <property type="entry name" value="DNA-DIRECTED RNA POLYMERASE"/>
    <property type="match status" value="1"/>
</dbReference>
<dbReference type="SUPFAM" id="SSF56553">
    <property type="entry name" value="Insert subdomain of RNA polymerase alpha subunit"/>
    <property type="match status" value="1"/>
</dbReference>
<evidence type="ECO:0000256" key="2">
    <source>
        <dbReference type="ARBA" id="ARBA00022083"/>
    </source>
</evidence>
<dbReference type="InterPro" id="IPR050518">
    <property type="entry name" value="Rpo3/RPB3_RNA_Pol_subunit"/>
</dbReference>
<dbReference type="GO" id="GO:0003899">
    <property type="term" value="F:DNA-directed RNA polymerase activity"/>
    <property type="evidence" value="ECO:0007669"/>
    <property type="project" value="InterPro"/>
</dbReference>
<dbReference type="PANTHER" id="PTHR11800:SF13">
    <property type="entry name" value="DNA-DIRECTED RNA POLYMERASES I AND III SUBUNIT RPAC1"/>
    <property type="match status" value="1"/>
</dbReference>
<evidence type="ECO:0000256" key="4">
    <source>
        <dbReference type="ARBA" id="ARBA00023163"/>
    </source>
</evidence>
<dbReference type="GO" id="GO:0006351">
    <property type="term" value="P:DNA-templated transcription"/>
    <property type="evidence" value="ECO:0007669"/>
    <property type="project" value="InterPro"/>
</dbReference>
<dbReference type="GO" id="GO:0046983">
    <property type="term" value="F:protein dimerization activity"/>
    <property type="evidence" value="ECO:0007669"/>
    <property type="project" value="InterPro"/>
</dbReference>
<dbReference type="Gene3D" id="2.170.120.12">
    <property type="entry name" value="DNA-directed RNA polymerase, insert domain"/>
    <property type="match status" value="1"/>
</dbReference>
<evidence type="ECO:0000313" key="9">
    <source>
        <dbReference type="EMBL" id="CAG8519835.1"/>
    </source>
</evidence>
<gene>
    <name evidence="9" type="ORF">DEBURN_LOCUS5603</name>
</gene>
<dbReference type="GO" id="GO:0005666">
    <property type="term" value="C:RNA polymerase III complex"/>
    <property type="evidence" value="ECO:0007669"/>
    <property type="project" value="TreeGrafter"/>
</dbReference>
<protein>
    <recommendedName>
        <fullName evidence="2">DNA-directed RNA polymerases I and III subunit RPAC1</fullName>
    </recommendedName>
</protein>
<dbReference type="OrthoDB" id="270173at2759"/>
<dbReference type="EMBL" id="CAJVPK010000509">
    <property type="protein sequence ID" value="CAG8519835.1"/>
    <property type="molecule type" value="Genomic_DNA"/>
</dbReference>
<dbReference type="InterPro" id="IPR036603">
    <property type="entry name" value="RBP11-like"/>
</dbReference>
<dbReference type="InterPro" id="IPR033901">
    <property type="entry name" value="RNAPI/III_AC40"/>
</dbReference>
<keyword evidence="5" id="KW-0539">Nucleus</keyword>
<organism evidence="9 10">
    <name type="scientific">Diversispora eburnea</name>
    <dbReference type="NCBI Taxonomy" id="1213867"/>
    <lineage>
        <taxon>Eukaryota</taxon>
        <taxon>Fungi</taxon>
        <taxon>Fungi incertae sedis</taxon>
        <taxon>Mucoromycota</taxon>
        <taxon>Glomeromycotina</taxon>
        <taxon>Glomeromycetes</taxon>
        <taxon>Diversisporales</taxon>
        <taxon>Diversisporaceae</taxon>
        <taxon>Diversispora</taxon>
    </lineage>
</organism>
<name>A0A9N9A5H6_9GLOM</name>
<evidence type="ECO:0000256" key="1">
    <source>
        <dbReference type="ARBA" id="ARBA00004123"/>
    </source>
</evidence>
<dbReference type="InterPro" id="IPR011263">
    <property type="entry name" value="DNA-dir_RNA_pol_RpoA/D/Rpb3"/>
</dbReference>
<evidence type="ECO:0000313" key="10">
    <source>
        <dbReference type="Proteomes" id="UP000789706"/>
    </source>
</evidence>
<sequence length="304" mass="35285">MSHNRSDNAERLEQLRTRVKIDRDGISSSDFPFHSSNAYPEFDSIEIFRKKLKIKVIKKSQFEMEFDLIGIDAAIANALRRVMIAEVLYIYDNTSIIQDEVLAHRLGLIPIKVDPDLFYFKHENERPTDMNTIVFKINHECRYNPKVRDDESDPKQLYIGHNLLSSSLIWDPKGEQAERFTDNPIKPVHDDILIAQMRPGQRMELEAHSTATYRLMPEIIIKEEITGDLADKFAACFSKVNNEMVKTVKVVNPRLDTVSREVLQRIFIDAIHIMQTKCSRLLLALENKLKELEDERNVMSLDDV</sequence>
<dbReference type="GO" id="GO:0005736">
    <property type="term" value="C:RNA polymerase I complex"/>
    <property type="evidence" value="ECO:0007669"/>
    <property type="project" value="TreeGrafter"/>
</dbReference>
<comment type="subcellular location">
    <subcellularLocation>
        <location evidence="1">Nucleus</location>
    </subcellularLocation>
</comment>
<dbReference type="SUPFAM" id="SSF55257">
    <property type="entry name" value="RBP11-like subunits of RNA polymerase"/>
    <property type="match status" value="1"/>
</dbReference>
<dbReference type="Proteomes" id="UP000789706">
    <property type="component" value="Unassembled WGS sequence"/>
</dbReference>
<dbReference type="CDD" id="cd07032">
    <property type="entry name" value="RNAP_I_II_AC40"/>
    <property type="match status" value="1"/>
</dbReference>
<dbReference type="Gene3D" id="3.30.1360.10">
    <property type="entry name" value="RNA polymerase, RBP11-like subunit"/>
    <property type="match status" value="1"/>
</dbReference>
<dbReference type="GO" id="GO:0055029">
    <property type="term" value="C:nuclear DNA-directed RNA polymerase complex"/>
    <property type="evidence" value="ECO:0007669"/>
    <property type="project" value="UniProtKB-ARBA"/>
</dbReference>
<evidence type="ECO:0000256" key="5">
    <source>
        <dbReference type="ARBA" id="ARBA00023242"/>
    </source>
</evidence>
<dbReference type="InterPro" id="IPR036643">
    <property type="entry name" value="RNApol_insert_sf"/>
</dbReference>
<evidence type="ECO:0000259" key="8">
    <source>
        <dbReference type="SMART" id="SM00662"/>
    </source>
</evidence>
<reference evidence="9" key="1">
    <citation type="submission" date="2021-06" db="EMBL/GenBank/DDBJ databases">
        <authorList>
            <person name="Kallberg Y."/>
            <person name="Tangrot J."/>
            <person name="Rosling A."/>
        </authorList>
    </citation>
    <scope>NUCLEOTIDE SEQUENCE</scope>
    <source>
        <strain evidence="9">AZ414A</strain>
    </source>
</reference>
<comment type="similarity">
    <text evidence="6">Belongs to the archaeal Rpo3/eukaryotic RPB3 RNA polymerase subunit family.</text>
</comment>
<keyword evidence="3" id="KW-0240">DNA-directed RNA polymerase</keyword>
<evidence type="ECO:0000256" key="6">
    <source>
        <dbReference type="ARBA" id="ARBA00025804"/>
    </source>
</evidence>
<dbReference type="Pfam" id="PF01193">
    <property type="entry name" value="RNA_pol_L"/>
    <property type="match status" value="1"/>
</dbReference>
<keyword evidence="7" id="KW-0175">Coiled coil</keyword>
<accession>A0A9N9A5H6</accession>
<comment type="caution">
    <text evidence="9">The sequence shown here is derived from an EMBL/GenBank/DDBJ whole genome shotgun (WGS) entry which is preliminary data.</text>
</comment>
<dbReference type="SMART" id="SM00662">
    <property type="entry name" value="RPOLD"/>
    <property type="match status" value="1"/>
</dbReference>
<keyword evidence="10" id="KW-1185">Reference proteome</keyword>
<evidence type="ECO:0000256" key="7">
    <source>
        <dbReference type="SAM" id="Coils"/>
    </source>
</evidence>